<gene>
    <name evidence="3" type="ORF">SAMN04488543_1655</name>
</gene>
<evidence type="ECO:0000256" key="1">
    <source>
        <dbReference type="ARBA" id="ARBA00007689"/>
    </source>
</evidence>
<dbReference type="SUPFAM" id="SSF54909">
    <property type="entry name" value="Dimeric alpha+beta barrel"/>
    <property type="match status" value="1"/>
</dbReference>
<dbReference type="AlphaFoldDB" id="A0A1H1RV33"/>
<dbReference type="Proteomes" id="UP000199092">
    <property type="component" value="Chromosome I"/>
</dbReference>
<dbReference type="Pfam" id="PF03795">
    <property type="entry name" value="YCII"/>
    <property type="match status" value="1"/>
</dbReference>
<evidence type="ECO:0000313" key="4">
    <source>
        <dbReference type="Proteomes" id="UP000199092"/>
    </source>
</evidence>
<dbReference type="STRING" id="546871.SAMN04488543_1655"/>
<sequence>MAYHLLEYVLVDDYLARRASWREAHLALALEARRRGDLVLAGALADPPDRAVLLWRTEDRSVVERFAVDDPYVRHGLVTSWTIRPWTVVIGEEPEAAQVGPT</sequence>
<organism evidence="3 4">
    <name type="scientific">Friedmanniella luteola</name>
    <dbReference type="NCBI Taxonomy" id="546871"/>
    <lineage>
        <taxon>Bacteria</taxon>
        <taxon>Bacillati</taxon>
        <taxon>Actinomycetota</taxon>
        <taxon>Actinomycetes</taxon>
        <taxon>Propionibacteriales</taxon>
        <taxon>Nocardioidaceae</taxon>
        <taxon>Friedmanniella</taxon>
    </lineage>
</organism>
<dbReference type="NCBIfam" id="NF009508">
    <property type="entry name" value="PRK12866.1"/>
    <property type="match status" value="1"/>
</dbReference>
<feature type="domain" description="YCII-related" evidence="2">
    <location>
        <begin position="3"/>
        <end position="87"/>
    </location>
</feature>
<evidence type="ECO:0000313" key="3">
    <source>
        <dbReference type="EMBL" id="SDS39611.1"/>
    </source>
</evidence>
<name>A0A1H1RV33_9ACTN</name>
<dbReference type="Gene3D" id="3.30.70.1060">
    <property type="entry name" value="Dimeric alpha+beta barrel"/>
    <property type="match status" value="1"/>
</dbReference>
<dbReference type="RefSeq" id="WP_091411900.1">
    <property type="nucleotide sequence ID" value="NZ_LT629749.1"/>
</dbReference>
<dbReference type="EMBL" id="LT629749">
    <property type="protein sequence ID" value="SDS39611.1"/>
    <property type="molecule type" value="Genomic_DNA"/>
</dbReference>
<dbReference type="InterPro" id="IPR005545">
    <property type="entry name" value="YCII"/>
</dbReference>
<keyword evidence="4" id="KW-1185">Reference proteome</keyword>
<dbReference type="OrthoDB" id="2293521at2"/>
<dbReference type="InterPro" id="IPR051807">
    <property type="entry name" value="Sec-metab_biosynth-assoc"/>
</dbReference>
<protein>
    <recommendedName>
        <fullName evidence="2">YCII-related domain-containing protein</fullName>
    </recommendedName>
</protein>
<comment type="similarity">
    <text evidence="1">Belongs to the YciI family.</text>
</comment>
<dbReference type="PANTHER" id="PTHR33606:SF3">
    <property type="entry name" value="PROTEIN YCII"/>
    <property type="match status" value="1"/>
</dbReference>
<evidence type="ECO:0000259" key="2">
    <source>
        <dbReference type="Pfam" id="PF03795"/>
    </source>
</evidence>
<accession>A0A1H1RV33</accession>
<proteinExistence type="inferred from homology"/>
<dbReference type="InterPro" id="IPR011008">
    <property type="entry name" value="Dimeric_a/b-barrel"/>
</dbReference>
<reference evidence="3 4" key="1">
    <citation type="submission" date="2016-10" db="EMBL/GenBank/DDBJ databases">
        <authorList>
            <person name="de Groot N.N."/>
        </authorList>
    </citation>
    <scope>NUCLEOTIDE SEQUENCE [LARGE SCALE GENOMIC DNA]</scope>
    <source>
        <strain evidence="3 4">DSM 21741</strain>
    </source>
</reference>
<dbReference type="PANTHER" id="PTHR33606">
    <property type="entry name" value="PROTEIN YCII"/>
    <property type="match status" value="1"/>
</dbReference>